<evidence type="ECO:0000313" key="2">
    <source>
        <dbReference type="Proteomes" id="UP000828941"/>
    </source>
</evidence>
<reference evidence="1 2" key="1">
    <citation type="journal article" date="2022" name="DNA Res.">
        <title>Chromosomal-level genome assembly of the orchid tree Bauhinia variegata (Leguminosae; Cercidoideae) supports the allotetraploid origin hypothesis of Bauhinia.</title>
        <authorList>
            <person name="Zhong Y."/>
            <person name="Chen Y."/>
            <person name="Zheng D."/>
            <person name="Pang J."/>
            <person name="Liu Y."/>
            <person name="Luo S."/>
            <person name="Meng S."/>
            <person name="Qian L."/>
            <person name="Wei D."/>
            <person name="Dai S."/>
            <person name="Zhou R."/>
        </authorList>
    </citation>
    <scope>NUCLEOTIDE SEQUENCE [LARGE SCALE GENOMIC DNA]</scope>
    <source>
        <strain evidence="1">BV-YZ2020</strain>
    </source>
</reference>
<accession>A0ACB9PRH5</accession>
<protein>
    <submittedName>
        <fullName evidence="1">Uncharacterized protein</fullName>
    </submittedName>
</protein>
<dbReference type="EMBL" id="CM039428">
    <property type="protein sequence ID" value="KAI4351357.1"/>
    <property type="molecule type" value="Genomic_DNA"/>
</dbReference>
<dbReference type="Proteomes" id="UP000828941">
    <property type="component" value="Chromosome 3"/>
</dbReference>
<proteinExistence type="predicted"/>
<comment type="caution">
    <text evidence="1">The sequence shown here is derived from an EMBL/GenBank/DDBJ whole genome shotgun (WGS) entry which is preliminary data.</text>
</comment>
<evidence type="ECO:0000313" key="1">
    <source>
        <dbReference type="EMBL" id="KAI4351357.1"/>
    </source>
</evidence>
<name>A0ACB9PRH5_BAUVA</name>
<organism evidence="1 2">
    <name type="scientific">Bauhinia variegata</name>
    <name type="common">Purple orchid tree</name>
    <name type="synonym">Phanera variegata</name>
    <dbReference type="NCBI Taxonomy" id="167791"/>
    <lineage>
        <taxon>Eukaryota</taxon>
        <taxon>Viridiplantae</taxon>
        <taxon>Streptophyta</taxon>
        <taxon>Embryophyta</taxon>
        <taxon>Tracheophyta</taxon>
        <taxon>Spermatophyta</taxon>
        <taxon>Magnoliopsida</taxon>
        <taxon>eudicotyledons</taxon>
        <taxon>Gunneridae</taxon>
        <taxon>Pentapetalae</taxon>
        <taxon>rosids</taxon>
        <taxon>fabids</taxon>
        <taxon>Fabales</taxon>
        <taxon>Fabaceae</taxon>
        <taxon>Cercidoideae</taxon>
        <taxon>Cercideae</taxon>
        <taxon>Bauhiniinae</taxon>
        <taxon>Bauhinia</taxon>
    </lineage>
</organism>
<keyword evidence="2" id="KW-1185">Reference proteome</keyword>
<sequence length="184" mass="20545">MEYNPLLLEPVSQKNTDLLDFQFPAVANPAALNNIVFYGKVMVRQAEPAPAPKDPFLSRSESIGRLILGRTFRGLNSGRDKRSDSLWSYSTGENRCSRSSSTRKRYGGLFGILRFPLQMELSDIKKRQERREPVTLPAFPGDGDGESASGSGGKSCWELVRPLKRRSHLMSVLAKTPFRCIPVV</sequence>
<gene>
    <name evidence="1" type="ORF">L6164_005730</name>
</gene>